<keyword evidence="5" id="KW-1185">Reference proteome</keyword>
<comment type="caution">
    <text evidence="4">The sequence shown here is derived from an EMBL/GenBank/DDBJ whole genome shotgun (WGS) entry which is preliminary data.</text>
</comment>
<feature type="compositionally biased region" description="Basic and acidic residues" evidence="2">
    <location>
        <begin position="13"/>
        <end position="28"/>
    </location>
</feature>
<protein>
    <recommendedName>
        <fullName evidence="1">YTH domain-containing family protein</fullName>
    </recommendedName>
</protein>
<evidence type="ECO:0000313" key="4">
    <source>
        <dbReference type="EMBL" id="KAK9699394.1"/>
    </source>
</evidence>
<organism evidence="4 5">
    <name type="scientific">Saponaria officinalis</name>
    <name type="common">Common soapwort</name>
    <name type="synonym">Lychnis saponaria</name>
    <dbReference type="NCBI Taxonomy" id="3572"/>
    <lineage>
        <taxon>Eukaryota</taxon>
        <taxon>Viridiplantae</taxon>
        <taxon>Streptophyta</taxon>
        <taxon>Embryophyta</taxon>
        <taxon>Tracheophyta</taxon>
        <taxon>Spermatophyta</taxon>
        <taxon>Magnoliopsida</taxon>
        <taxon>eudicotyledons</taxon>
        <taxon>Gunneridae</taxon>
        <taxon>Pentapetalae</taxon>
        <taxon>Caryophyllales</taxon>
        <taxon>Caryophyllaceae</taxon>
        <taxon>Caryophylleae</taxon>
        <taxon>Saponaria</taxon>
    </lineage>
</organism>
<dbReference type="GO" id="GO:1990247">
    <property type="term" value="F:N6-methyladenosine-containing RNA reader activity"/>
    <property type="evidence" value="ECO:0007669"/>
    <property type="project" value="UniProtKB-UniRule"/>
</dbReference>
<dbReference type="EMBL" id="JBDFQZ010000008">
    <property type="protein sequence ID" value="KAK9699394.1"/>
    <property type="molecule type" value="Genomic_DNA"/>
</dbReference>
<dbReference type="PANTHER" id="PTHR12357">
    <property type="entry name" value="YTH YT521-B HOMOLOGY DOMAIN-CONTAINING"/>
    <property type="match status" value="1"/>
</dbReference>
<evidence type="ECO:0000259" key="3">
    <source>
        <dbReference type="PROSITE" id="PS50882"/>
    </source>
</evidence>
<evidence type="ECO:0000256" key="1">
    <source>
        <dbReference type="RuleBase" id="RU369095"/>
    </source>
</evidence>
<accession>A0AAW1JA28</accession>
<evidence type="ECO:0000313" key="5">
    <source>
        <dbReference type="Proteomes" id="UP001443914"/>
    </source>
</evidence>
<name>A0AAW1JA28_SAPOF</name>
<dbReference type="Gene3D" id="3.10.590.10">
    <property type="entry name" value="ph1033 like domains"/>
    <property type="match status" value="1"/>
</dbReference>
<dbReference type="Proteomes" id="UP001443914">
    <property type="component" value="Unassembled WGS sequence"/>
</dbReference>
<reference evidence="4" key="1">
    <citation type="submission" date="2024-03" db="EMBL/GenBank/DDBJ databases">
        <title>WGS assembly of Saponaria officinalis var. Norfolk2.</title>
        <authorList>
            <person name="Jenkins J."/>
            <person name="Shu S."/>
            <person name="Grimwood J."/>
            <person name="Barry K."/>
            <person name="Goodstein D."/>
            <person name="Schmutz J."/>
            <person name="Leebens-Mack J."/>
            <person name="Osbourn A."/>
        </authorList>
    </citation>
    <scope>NUCLEOTIDE SEQUENCE [LARGE SCALE GENOMIC DNA]</scope>
    <source>
        <strain evidence="4">JIC</strain>
    </source>
</reference>
<dbReference type="InterPro" id="IPR045168">
    <property type="entry name" value="YTH_prot"/>
</dbReference>
<keyword evidence="1" id="KW-0694">RNA-binding</keyword>
<dbReference type="Pfam" id="PF04146">
    <property type="entry name" value="YTH"/>
    <property type="match status" value="1"/>
</dbReference>
<dbReference type="AlphaFoldDB" id="A0AAW1JA28"/>
<comment type="function">
    <text evidence="1">Specifically recognizes and binds N6-methyladenosine (m6A)-containing RNAs, and regulates mRNA stability. M6A is a modification present at internal sites of mRNAs and some non-coding RNAs and plays a role in mRNA stability and processing.</text>
</comment>
<evidence type="ECO:0000256" key="2">
    <source>
        <dbReference type="SAM" id="MobiDB-lite"/>
    </source>
</evidence>
<dbReference type="PROSITE" id="PS50882">
    <property type="entry name" value="YTH"/>
    <property type="match status" value="1"/>
</dbReference>
<dbReference type="GO" id="GO:0048024">
    <property type="term" value="P:regulation of mRNA splicing, via spliceosome"/>
    <property type="evidence" value="ECO:0007669"/>
    <property type="project" value="TreeGrafter"/>
</dbReference>
<comment type="similarity">
    <text evidence="1">Belongs to the YTHDF family.</text>
</comment>
<gene>
    <name evidence="4" type="ORF">RND81_08G170800</name>
</gene>
<dbReference type="GO" id="GO:0005654">
    <property type="term" value="C:nucleoplasm"/>
    <property type="evidence" value="ECO:0007669"/>
    <property type="project" value="TreeGrafter"/>
</dbReference>
<proteinExistence type="inferred from homology"/>
<dbReference type="GO" id="GO:0000398">
    <property type="term" value="P:mRNA splicing, via spliceosome"/>
    <property type="evidence" value="ECO:0007669"/>
    <property type="project" value="TreeGrafter"/>
</dbReference>
<dbReference type="InterPro" id="IPR007275">
    <property type="entry name" value="YTH_domain"/>
</dbReference>
<feature type="domain" description="YTH" evidence="3">
    <location>
        <begin position="43"/>
        <end position="178"/>
    </location>
</feature>
<sequence>MEEPERTGCSANRYKDSPRIKQERHESHMDNSNLVVGEKMHDARYFIIKSLSYENIQLSVENGIWATQVMNEPTLDEAFNNSRKVILIFSVNASGLFNGYAQMISSVGQRRERLWSQGTGANKPWGRTFKVKWLRLSNLPFYKTLHLKNPLNEYKPVKISRDCQELSPEVGEALCELIDKEFEEDPNMMRSYDLDSGCSFPEDAYNGSPNDMTWGTTYMLHPSLLYQYHSEASMHLAHHGSAGVSPSEYLPTMDNKRAPLKHSSGKGQVLDSPVNSKGSYQVGRLGMPVEMSSPYSTITEDEFLEMTYEEYVEAHDRSTNQLWQPVSIHTFISLVVNEGRKKTHRVKKSIVKICVVTVIMSAPVNHPAIELCMSESSTQRLKSKICAALHMLIKGYKRVAFLVNQV</sequence>
<dbReference type="PANTHER" id="PTHR12357:SF3">
    <property type="entry name" value="YTH DOMAIN-CONTAINING PROTEIN 1"/>
    <property type="match status" value="1"/>
</dbReference>
<feature type="region of interest" description="Disordered" evidence="2">
    <location>
        <begin position="1"/>
        <end position="28"/>
    </location>
</feature>
<dbReference type="GO" id="GO:0003729">
    <property type="term" value="F:mRNA binding"/>
    <property type="evidence" value="ECO:0007669"/>
    <property type="project" value="UniProtKB-UniRule"/>
</dbReference>
<dbReference type="CDD" id="cd21134">
    <property type="entry name" value="YTH"/>
    <property type="match status" value="1"/>
</dbReference>